<evidence type="ECO:0000256" key="1">
    <source>
        <dbReference type="ARBA" id="ARBA00001968"/>
    </source>
</evidence>
<reference evidence="11" key="2">
    <citation type="journal article" date="2012" name="Nature">
        <title>A physical, genetic and functional sequence assembly of the barley genome.</title>
        <authorList>
            <consortium name="The International Barley Genome Sequencing Consortium"/>
            <person name="Mayer K.F."/>
            <person name="Waugh R."/>
            <person name="Brown J.W."/>
            <person name="Schulman A."/>
            <person name="Langridge P."/>
            <person name="Platzer M."/>
            <person name="Fincher G.B."/>
            <person name="Muehlbauer G.J."/>
            <person name="Sato K."/>
            <person name="Close T.J."/>
            <person name="Wise R.P."/>
            <person name="Stein N."/>
        </authorList>
    </citation>
    <scope>NUCLEOTIDE SEQUENCE [LARGE SCALE GENOMIC DNA]</scope>
    <source>
        <strain evidence="11">cv. Morex</strain>
    </source>
</reference>
<keyword evidence="11" id="KW-1185">Reference proteome</keyword>
<evidence type="ECO:0000256" key="6">
    <source>
        <dbReference type="ARBA" id="ARBA00022801"/>
    </source>
</evidence>
<keyword evidence="7" id="KW-0539">Nucleus</keyword>
<dbReference type="AlphaFoldDB" id="F2DWH5"/>
<evidence type="ECO:0000313" key="11">
    <source>
        <dbReference type="Proteomes" id="UP000011116"/>
    </source>
</evidence>
<dbReference type="GO" id="GO:0046872">
    <property type="term" value="F:metal ion binding"/>
    <property type="evidence" value="ECO:0007669"/>
    <property type="project" value="UniProtKB-KW"/>
</dbReference>
<evidence type="ECO:0000256" key="4">
    <source>
        <dbReference type="ARBA" id="ARBA00022722"/>
    </source>
</evidence>
<keyword evidence="6" id="KW-0378">Hydrolase</keyword>
<reference evidence="10" key="4">
    <citation type="submission" date="2022-01" db="UniProtKB">
        <authorList>
            <consortium name="EnsemblPlants"/>
        </authorList>
    </citation>
    <scope>IDENTIFICATION</scope>
    <source>
        <strain evidence="10">subsp. vulgare</strain>
    </source>
</reference>
<proteinExistence type="evidence at transcript level"/>
<comment type="subcellular location">
    <subcellularLocation>
        <location evidence="2">Nucleus</location>
    </subcellularLocation>
</comment>
<protein>
    <submittedName>
        <fullName evidence="9">Predicted protein</fullName>
    </submittedName>
</protein>
<dbReference type="EnsemblPlants" id="HORVU.MOREX.r3.2HG0135690.2">
    <property type="protein sequence ID" value="HORVU.MOREX.r3.2HG0135690.2"/>
    <property type="gene ID" value="HORVU.MOREX.r3.2HG0135690"/>
</dbReference>
<dbReference type="GO" id="GO:0005634">
    <property type="term" value="C:nucleus"/>
    <property type="evidence" value="ECO:0007669"/>
    <property type="project" value="UniProtKB-SubCell"/>
</dbReference>
<dbReference type="PANTHER" id="PTHR22930">
    <property type="match status" value="1"/>
</dbReference>
<dbReference type="Gramene" id="HORVU.MOREX.r3.2HG0135690.1">
    <property type="protein sequence ID" value="HORVU.MOREX.r3.2HG0135690.1"/>
    <property type="gene ID" value="HORVU.MOREX.r3.2HG0135690"/>
</dbReference>
<evidence type="ECO:0000256" key="3">
    <source>
        <dbReference type="ARBA" id="ARBA00006958"/>
    </source>
</evidence>
<sequence>MKFLYVLPDWEGSSSDSGVLKDAMRIDREDAFVVPQGKYNLVDVGYTNGPGFLSPFRCTRYHLKEWVASQQRHQNEKELYNLRHARARNVVERTFRLLKRHKLYGLLCTLLFVT</sequence>
<accession>F2DWH5</accession>
<reference evidence="10" key="3">
    <citation type="submission" date="2020-10" db="EMBL/GenBank/DDBJ databases">
        <authorList>
            <person name="Scholz U."/>
            <person name="Mascher M."/>
            <person name="Fiebig A."/>
        </authorList>
    </citation>
    <scope>NUCLEOTIDE SEQUENCE [LARGE SCALE GENOMIC DNA]</scope>
    <source>
        <strain evidence="10">cv. Morex</strain>
    </source>
</reference>
<dbReference type="Pfam" id="PF13359">
    <property type="entry name" value="DDE_Tnp_4"/>
    <property type="match status" value="1"/>
</dbReference>
<evidence type="ECO:0000256" key="2">
    <source>
        <dbReference type="ARBA" id="ARBA00004123"/>
    </source>
</evidence>
<evidence type="ECO:0000256" key="7">
    <source>
        <dbReference type="ARBA" id="ARBA00023242"/>
    </source>
</evidence>
<comment type="similarity">
    <text evidence="3">Belongs to the HARBI1 family.</text>
</comment>
<comment type="cofactor">
    <cofactor evidence="1">
        <name>a divalent metal cation</name>
        <dbReference type="ChEBI" id="CHEBI:60240"/>
    </cofactor>
</comment>
<dbReference type="Proteomes" id="UP000011116">
    <property type="component" value="Chromosome 2H"/>
</dbReference>
<dbReference type="InterPro" id="IPR027806">
    <property type="entry name" value="HARBI1_dom"/>
</dbReference>
<evidence type="ECO:0000313" key="9">
    <source>
        <dbReference type="EMBL" id="BAJ99446.1"/>
    </source>
</evidence>
<dbReference type="PANTHER" id="PTHR22930:SF281">
    <property type="entry name" value="NUCLEASE"/>
    <property type="match status" value="1"/>
</dbReference>
<keyword evidence="4" id="KW-0540">Nuclease</keyword>
<evidence type="ECO:0000259" key="8">
    <source>
        <dbReference type="Pfam" id="PF13359"/>
    </source>
</evidence>
<name>F2DWH5_HORVV</name>
<keyword evidence="5" id="KW-0479">Metal-binding</keyword>
<dbReference type="Gramene" id="HORVU.MOREX.r3.2HG0135690.2">
    <property type="protein sequence ID" value="HORVU.MOREX.r3.2HG0135690.2"/>
    <property type="gene ID" value="HORVU.MOREX.r3.2HG0135690"/>
</dbReference>
<dbReference type="EnsemblPlants" id="HORVU.MOREX.r3.2HG0135690.1">
    <property type="protein sequence ID" value="HORVU.MOREX.r3.2HG0135690.1"/>
    <property type="gene ID" value="HORVU.MOREX.r3.2HG0135690"/>
</dbReference>
<dbReference type="EMBL" id="AK368243">
    <property type="protein sequence ID" value="BAJ99446.1"/>
    <property type="molecule type" value="mRNA"/>
</dbReference>
<dbReference type="InterPro" id="IPR045249">
    <property type="entry name" value="HARBI1-like"/>
</dbReference>
<dbReference type="GO" id="GO:0016787">
    <property type="term" value="F:hydrolase activity"/>
    <property type="evidence" value="ECO:0007669"/>
    <property type="project" value="UniProtKB-KW"/>
</dbReference>
<dbReference type="GO" id="GO:0004518">
    <property type="term" value="F:nuclease activity"/>
    <property type="evidence" value="ECO:0007669"/>
    <property type="project" value="UniProtKB-KW"/>
</dbReference>
<reference evidence="9" key="1">
    <citation type="journal article" date="2011" name="Plant Physiol.">
        <title>Comprehensive sequence analysis of 24,783 barley full-length cDNAs derived from 12 clone libraries.</title>
        <authorList>
            <person name="Matsumoto T."/>
            <person name="Tanaka T."/>
            <person name="Sakai H."/>
            <person name="Amano N."/>
            <person name="Kanamori H."/>
            <person name="Kurita K."/>
            <person name="Kikuta A."/>
            <person name="Kamiya K."/>
            <person name="Yamamoto M."/>
            <person name="Ikawa H."/>
            <person name="Fujii N."/>
            <person name="Hori K."/>
            <person name="Itoh T."/>
            <person name="Sato K."/>
        </authorList>
    </citation>
    <scope>NUCLEOTIDE SEQUENCE</scope>
    <source>
        <tissue evidence="9">Shoot and root</tissue>
    </source>
</reference>
<evidence type="ECO:0000256" key="5">
    <source>
        <dbReference type="ARBA" id="ARBA00022723"/>
    </source>
</evidence>
<organism evidence="9">
    <name type="scientific">Hordeum vulgare subsp. vulgare</name>
    <name type="common">Domesticated barley</name>
    <dbReference type="NCBI Taxonomy" id="112509"/>
    <lineage>
        <taxon>Eukaryota</taxon>
        <taxon>Viridiplantae</taxon>
        <taxon>Streptophyta</taxon>
        <taxon>Embryophyta</taxon>
        <taxon>Tracheophyta</taxon>
        <taxon>Spermatophyta</taxon>
        <taxon>Magnoliopsida</taxon>
        <taxon>Liliopsida</taxon>
        <taxon>Poales</taxon>
        <taxon>Poaceae</taxon>
        <taxon>BOP clade</taxon>
        <taxon>Pooideae</taxon>
        <taxon>Triticodae</taxon>
        <taxon>Triticeae</taxon>
        <taxon>Hordeinae</taxon>
        <taxon>Hordeum</taxon>
    </lineage>
</organism>
<evidence type="ECO:0000313" key="10">
    <source>
        <dbReference type="EnsemblPlants" id="HORVU.MOREX.r3.2HG0135690.1"/>
    </source>
</evidence>
<feature type="domain" description="DDE Tnp4" evidence="8">
    <location>
        <begin position="2"/>
        <end position="101"/>
    </location>
</feature>